<evidence type="ECO:0000313" key="1">
    <source>
        <dbReference type="EMBL" id="SDZ08428.1"/>
    </source>
</evidence>
<dbReference type="EMBL" id="FNQE01000018">
    <property type="protein sequence ID" value="SDZ08428.1"/>
    <property type="molecule type" value="Genomic_DNA"/>
</dbReference>
<evidence type="ECO:0000313" key="2">
    <source>
        <dbReference type="Proteomes" id="UP000198625"/>
    </source>
</evidence>
<dbReference type="RefSeq" id="WP_176967928.1">
    <property type="nucleotide sequence ID" value="NZ_FNQE01000018.1"/>
</dbReference>
<accession>A0A1H3Q5N3</accession>
<reference evidence="1 2" key="1">
    <citation type="submission" date="2016-10" db="EMBL/GenBank/DDBJ databases">
        <authorList>
            <person name="de Groot N.N."/>
        </authorList>
    </citation>
    <scope>NUCLEOTIDE SEQUENCE [LARGE SCALE GENOMIC DNA]</scope>
    <source>
        <strain evidence="1 2">DSM 21650</strain>
    </source>
</reference>
<name>A0A1H3Q5N3_9FIRM</name>
<dbReference type="AlphaFoldDB" id="A0A1H3Q5N3"/>
<protein>
    <submittedName>
        <fullName evidence="1">Uncharacterized protein</fullName>
    </submittedName>
</protein>
<keyword evidence="2" id="KW-1185">Reference proteome</keyword>
<proteinExistence type="predicted"/>
<sequence>MKFNNKIDGFREKNVIRKRIIPDIVGFKDMENVLENNQVLNNKVHPINDNNNTKLE</sequence>
<dbReference type="Proteomes" id="UP000198625">
    <property type="component" value="Unassembled WGS sequence"/>
</dbReference>
<organism evidence="1 2">
    <name type="scientific">Proteiniborus ethanoligenes</name>
    <dbReference type="NCBI Taxonomy" id="415015"/>
    <lineage>
        <taxon>Bacteria</taxon>
        <taxon>Bacillati</taxon>
        <taxon>Bacillota</taxon>
        <taxon>Clostridia</taxon>
        <taxon>Eubacteriales</taxon>
        <taxon>Proteiniborus</taxon>
    </lineage>
</organism>
<gene>
    <name evidence="1" type="ORF">SAMN05660462_01797</name>
</gene>